<name>V4P010_9CAUL</name>
<evidence type="ECO:0000259" key="1">
    <source>
        <dbReference type="PROSITE" id="PS50925"/>
    </source>
</evidence>
<gene>
    <name evidence="2" type="ORF">ABENE_21880</name>
</gene>
<dbReference type="Proteomes" id="UP000017837">
    <property type="component" value="Unassembled WGS sequence"/>
</dbReference>
<keyword evidence="3" id="KW-1185">Reference proteome</keyword>
<evidence type="ECO:0000313" key="2">
    <source>
        <dbReference type="EMBL" id="ESQ81496.1"/>
    </source>
</evidence>
<dbReference type="AlphaFoldDB" id="V4P010"/>
<comment type="caution">
    <text evidence="2">The sequence shown here is derived from an EMBL/GenBank/DDBJ whole genome shotgun (WGS) entry which is preliminary data.</text>
</comment>
<protein>
    <recommendedName>
        <fullName evidence="1">BLUF domain-containing protein</fullName>
    </recommendedName>
</protein>
<dbReference type="eggNOG" id="COG2200">
    <property type="taxonomic scope" value="Bacteria"/>
</dbReference>
<dbReference type="STRING" id="1121022.GCA_000376105_04366"/>
<dbReference type="PATRIC" id="fig|1121022.4.peg.4480"/>
<dbReference type="InterPro" id="IPR036046">
    <property type="entry name" value="Acylphosphatase-like_dom_sf"/>
</dbReference>
<dbReference type="SUPFAM" id="SSF54975">
    <property type="entry name" value="Acylphosphatase/BLUF domain-like"/>
    <property type="match status" value="1"/>
</dbReference>
<dbReference type="GO" id="GO:0071949">
    <property type="term" value="F:FAD binding"/>
    <property type="evidence" value="ECO:0007669"/>
    <property type="project" value="InterPro"/>
</dbReference>
<sequence>MKMMLTRLIYTSRYVPGNRGPLSDFRAILESSRANNYVHHVTGFLFFDKRNFLQILEGNGLAVDTIFDRIQGDVRHEDIAVIARSRIARRRFAVWAMGGVVRSPVLDPIFADYGILDDFPDNLPEDVIVDFCEDVLKFEDQRLSSRVLRAPTGPAEPLQYRFQ</sequence>
<dbReference type="SMART" id="SM01034">
    <property type="entry name" value="BLUF"/>
    <property type="match status" value="1"/>
</dbReference>
<feature type="domain" description="BLUF" evidence="1">
    <location>
        <begin position="5"/>
        <end position="98"/>
    </location>
</feature>
<dbReference type="InterPro" id="IPR007024">
    <property type="entry name" value="BLUF_domain"/>
</dbReference>
<proteinExistence type="predicted"/>
<dbReference type="PROSITE" id="PS50925">
    <property type="entry name" value="BLUF"/>
    <property type="match status" value="1"/>
</dbReference>
<dbReference type="Pfam" id="PF04940">
    <property type="entry name" value="BLUF"/>
    <property type="match status" value="1"/>
</dbReference>
<dbReference type="Gene3D" id="3.30.70.100">
    <property type="match status" value="1"/>
</dbReference>
<accession>V4P010</accession>
<dbReference type="GO" id="GO:0009882">
    <property type="term" value="F:blue light photoreceptor activity"/>
    <property type="evidence" value="ECO:0007669"/>
    <property type="project" value="InterPro"/>
</dbReference>
<organism evidence="2 3">
    <name type="scientific">Asticcacaulis benevestitus DSM 16100 = ATCC BAA-896</name>
    <dbReference type="NCBI Taxonomy" id="1121022"/>
    <lineage>
        <taxon>Bacteria</taxon>
        <taxon>Pseudomonadati</taxon>
        <taxon>Pseudomonadota</taxon>
        <taxon>Alphaproteobacteria</taxon>
        <taxon>Caulobacterales</taxon>
        <taxon>Caulobacteraceae</taxon>
        <taxon>Asticcacaulis</taxon>
    </lineage>
</organism>
<evidence type="ECO:0000313" key="3">
    <source>
        <dbReference type="Proteomes" id="UP000017837"/>
    </source>
</evidence>
<reference evidence="2 3" key="1">
    <citation type="journal article" date="2014" name="Nature">
        <title>Sequential evolution of bacterial morphology by co-option of a developmental regulator.</title>
        <authorList>
            <person name="Jiang C."/>
            <person name="Brown P.J."/>
            <person name="Ducret A."/>
            <person name="Brun Y.V."/>
        </authorList>
    </citation>
    <scope>NUCLEOTIDE SEQUENCE [LARGE SCALE GENOMIC DNA]</scope>
    <source>
        <strain evidence="2 3">DSM 16100</strain>
    </source>
</reference>
<dbReference type="EMBL" id="AWGB01000088">
    <property type="protein sequence ID" value="ESQ81496.1"/>
    <property type="molecule type" value="Genomic_DNA"/>
</dbReference>